<dbReference type="VEuPathDB" id="VectorBase:SCAU013507"/>
<dbReference type="CDD" id="cd12227">
    <property type="entry name" value="RRM_SCAF4_SCAF8"/>
    <property type="match status" value="1"/>
</dbReference>
<feature type="compositionally biased region" description="Polar residues" evidence="3">
    <location>
        <begin position="745"/>
        <end position="755"/>
    </location>
</feature>
<sequence length="1416" mass="152713">METVVAFNNELSGLYESKPPISKAKMAAITRSAMKAIKFYKHVVQSVEKFILKCKPEYKVPGLYVIDSIVRQSRHQFGPEKDVFAPRFARNMKETFANLFRCAPEDKSRIIRVLNLWQKNNVFAPEVIQPIFDLADPNHPIYSMPPATAASSSGMTSSAAGDTSQANGLNTSGSSMDVSMGAPGASQAGDDKMAGSSGGLADLSSVVSPHERAARNTSNRQLEHKQHSKRSNNSANMASSSTSKSREHSKSTLESIKIHHPETYNKYQRSSHDYEDSHHMADDDDASSVELENAKNSNSLLDNNNLKQLLNDPNVLRQLQTLQNFTKFKQDDKQHTLRLQEEAFEKHLQNVLKNSSAGPSNQESKEVEFVSEEMGIEVINLDGNDSRSPTPDRDRYKRRRSRSRSRSRSRDRGGRRGRRSRSRSRSRSPRSNRRRTSRERERSNRDKEKDREHERERRKKGLPDIKKEHLSVCSTTLWVGHLSKLVYQEELSDTFGEYGDIVSIDQIVPRGCAFIVMNRRQDAHKAMQCLKNHKLQGRAITISWAAGKGVKSKEWKDFWDLELGVTYIPWSKLDESTDFDALEEGGMFDEDTMPGWMKEKKQTLKNLQEKSKESAIAGINLPGATNMPPGNPPLLFNIDTTQPPPGPPPTGGPPPMMPMVPGQFSMAPPRMMGAPHMGMPISGLHMPPNIVPPHAAMMMMPGFGMAGQVPPGGGPPPMAPPHLPPMGAPHRHPAQFPPPIGSAPPATQMSTNVSSDDQMDIEMDEEDGAPSTETTAAPPASANALNFNQPPPSFIGGNANTHEDPATGGNSGVEIFGRERNRGGGGGAGNAGPPGSRWGGRGGVIGGNDDGNEGGGGVGGRWRENGSGGGPPQHNFGEGGGRNRQDFMNDFDNRGGPRGGPNFNGGGGGGDFHPNMQNRFNQPTNLMQMRIPPPNAFNQRGGHGGPGAHGGPGGHGPGGPGGHGPGGHGGPGGPPMFMRGQGGPGGPGGRPQGPGFFNRNNVFDRGGDMGGFGGRGGGRGGRGGGRGGRGGGMGGGRDRDGPNWSDEEEDNAFKRRGGGVGGNRFRDRDDNHDRHAMRGGRGGRGGPGGPGGNRDVERDRDRESRSKSRGLSQEKSRRISRDDKKMSKPPISDTEEDWDKELDDYDGKNDTKKTNEGNAFKADDRNNRNNAFKGGDRNDRNKPPFKGGDDRQNKNNAFKDDDRNERNKTDVDTPMKVQLGNKKHDVDEENWDNDDDYNRPMATTNEQTAPLKASSPQPTTLATDTQKQDDMNKDSGNGSQKISSFEDKKDREAPAAATPQNTATVAATPQNIATVASASAPTPVNEAPAKSEAAPMTEVAPKIEAPPKCEIPPKSEEPPKVDAAPKSEALAPPPTPVVETPAPTKAVEPQPAPALVSESTTPATESAPEPASATEA</sequence>
<dbReference type="PROSITE" id="PS51391">
    <property type="entry name" value="CID"/>
    <property type="match status" value="1"/>
</dbReference>
<dbReference type="Pfam" id="PF04818">
    <property type="entry name" value="CID"/>
    <property type="match status" value="1"/>
</dbReference>
<dbReference type="OrthoDB" id="79367at2759"/>
<dbReference type="InterPro" id="IPR006569">
    <property type="entry name" value="CID_dom"/>
</dbReference>
<feature type="region of interest" description="Disordered" evidence="3">
    <location>
        <begin position="145"/>
        <end position="288"/>
    </location>
</feature>
<feature type="region of interest" description="Disordered" evidence="3">
    <location>
        <begin position="378"/>
        <end position="462"/>
    </location>
</feature>
<dbReference type="FunFam" id="3.30.70.330:FF:000576">
    <property type="entry name" value="Uncharacterized protein, isoform B"/>
    <property type="match status" value="1"/>
</dbReference>
<feature type="compositionally biased region" description="Basic and acidic residues" evidence="3">
    <location>
        <begin position="1345"/>
        <end position="1365"/>
    </location>
</feature>
<feature type="compositionally biased region" description="Basic and acidic residues" evidence="3">
    <location>
        <begin position="438"/>
        <end position="462"/>
    </location>
</feature>
<feature type="compositionally biased region" description="Basic and acidic residues" evidence="3">
    <location>
        <begin position="1174"/>
        <end position="1213"/>
    </location>
</feature>
<feature type="compositionally biased region" description="Basic and acidic residues" evidence="3">
    <location>
        <begin position="244"/>
        <end position="263"/>
    </location>
</feature>
<feature type="compositionally biased region" description="Basic and acidic residues" evidence="3">
    <location>
        <begin position="1284"/>
        <end position="1293"/>
    </location>
</feature>
<feature type="compositionally biased region" description="Basic and acidic residues" evidence="3">
    <location>
        <begin position="270"/>
        <end position="281"/>
    </location>
</feature>
<dbReference type="InterPro" id="IPR035979">
    <property type="entry name" value="RBD_domain_sf"/>
</dbReference>
<feature type="compositionally biased region" description="Basic and acidic residues" evidence="3">
    <location>
        <begin position="881"/>
        <end position="895"/>
    </location>
</feature>
<feature type="compositionally biased region" description="Polar residues" evidence="3">
    <location>
        <begin position="1312"/>
        <end position="1322"/>
    </location>
</feature>
<feature type="compositionally biased region" description="Gly residues" evidence="3">
    <location>
        <begin position="1079"/>
        <end position="1092"/>
    </location>
</feature>
<feature type="compositionally biased region" description="Low complexity" evidence="3">
    <location>
        <begin position="1377"/>
        <end position="1387"/>
    </location>
</feature>
<dbReference type="SUPFAM" id="SSF48464">
    <property type="entry name" value="ENTH/VHS domain"/>
    <property type="match status" value="1"/>
</dbReference>
<feature type="compositionally biased region" description="Low complexity" evidence="3">
    <location>
        <begin position="769"/>
        <end position="784"/>
    </location>
</feature>
<feature type="compositionally biased region" description="Low complexity" evidence="3">
    <location>
        <begin position="145"/>
        <end position="161"/>
    </location>
</feature>
<accession>A0A1I8Q3E5</accession>
<evidence type="ECO:0008006" key="8">
    <source>
        <dbReference type="Google" id="ProtNLM"/>
    </source>
</evidence>
<dbReference type="InterPro" id="IPR000504">
    <property type="entry name" value="RRM_dom"/>
</dbReference>
<organism evidence="6 7">
    <name type="scientific">Stomoxys calcitrans</name>
    <name type="common">Stable fly</name>
    <name type="synonym">Conops calcitrans</name>
    <dbReference type="NCBI Taxonomy" id="35570"/>
    <lineage>
        <taxon>Eukaryota</taxon>
        <taxon>Metazoa</taxon>
        <taxon>Ecdysozoa</taxon>
        <taxon>Arthropoda</taxon>
        <taxon>Hexapoda</taxon>
        <taxon>Insecta</taxon>
        <taxon>Pterygota</taxon>
        <taxon>Neoptera</taxon>
        <taxon>Endopterygota</taxon>
        <taxon>Diptera</taxon>
        <taxon>Brachycera</taxon>
        <taxon>Muscomorpha</taxon>
        <taxon>Muscoidea</taxon>
        <taxon>Muscidae</taxon>
        <taxon>Stomoxys</taxon>
    </lineage>
</organism>
<gene>
    <name evidence="6" type="primary">106094149</name>
</gene>
<feature type="domain" description="CID" evidence="5">
    <location>
        <begin position="1"/>
        <end position="139"/>
    </location>
</feature>
<feature type="region of interest" description="Disordered" evidence="3">
    <location>
        <begin position="709"/>
        <end position="1416"/>
    </location>
</feature>
<feature type="compositionally biased region" description="Polar residues" evidence="3">
    <location>
        <begin position="1241"/>
        <end position="1265"/>
    </location>
</feature>
<name>A0A1I8Q3E5_STOCA</name>
<dbReference type="Proteomes" id="UP000095300">
    <property type="component" value="Unassembled WGS sequence"/>
</dbReference>
<dbReference type="Gene3D" id="3.30.70.330">
    <property type="match status" value="1"/>
</dbReference>
<keyword evidence="1 2" id="KW-0694">RNA-binding</keyword>
<feature type="compositionally biased region" description="Gly residues" evidence="3">
    <location>
        <begin position="941"/>
        <end position="971"/>
    </location>
</feature>
<feature type="compositionally biased region" description="Low complexity" evidence="3">
    <location>
        <begin position="1397"/>
        <end position="1416"/>
    </location>
</feature>
<evidence type="ECO:0000313" key="7">
    <source>
        <dbReference type="Proteomes" id="UP000095300"/>
    </source>
</evidence>
<feature type="compositionally biased region" description="Gly residues" evidence="3">
    <location>
        <begin position="1008"/>
        <end position="1035"/>
    </location>
</feature>
<dbReference type="InterPro" id="IPR012677">
    <property type="entry name" value="Nucleotide-bd_a/b_plait_sf"/>
</dbReference>
<evidence type="ECO:0000256" key="1">
    <source>
        <dbReference type="ARBA" id="ARBA00022884"/>
    </source>
</evidence>
<dbReference type="InterPro" id="IPR008942">
    <property type="entry name" value="ENTH_VHS"/>
</dbReference>
<dbReference type="SUPFAM" id="SSF54928">
    <property type="entry name" value="RNA-binding domain, RBD"/>
    <property type="match status" value="1"/>
</dbReference>
<dbReference type="PANTHER" id="PTHR23140">
    <property type="entry name" value="RNA PROCESSING PROTEIN LD23810P"/>
    <property type="match status" value="1"/>
</dbReference>
<dbReference type="PROSITE" id="PS50102">
    <property type="entry name" value="RRM"/>
    <property type="match status" value="1"/>
</dbReference>
<feature type="compositionally biased region" description="Polar residues" evidence="3">
    <location>
        <begin position="1274"/>
        <end position="1283"/>
    </location>
</feature>
<dbReference type="CDD" id="cd16983">
    <property type="entry name" value="CID_SCAF8_like"/>
    <property type="match status" value="1"/>
</dbReference>
<dbReference type="GO" id="GO:0003723">
    <property type="term" value="F:RNA binding"/>
    <property type="evidence" value="ECO:0007669"/>
    <property type="project" value="UniProtKB-UniRule"/>
</dbReference>
<feature type="compositionally biased region" description="Acidic residues" evidence="3">
    <location>
        <begin position="757"/>
        <end position="768"/>
    </location>
</feature>
<feature type="compositionally biased region" description="Low complexity" evidence="3">
    <location>
        <begin position="199"/>
        <end position="208"/>
    </location>
</feature>
<dbReference type="Pfam" id="PF00076">
    <property type="entry name" value="RRM_1"/>
    <property type="match status" value="1"/>
</dbReference>
<reference evidence="6" key="1">
    <citation type="submission" date="2020-05" db="UniProtKB">
        <authorList>
            <consortium name="EnsemblMetazoa"/>
        </authorList>
    </citation>
    <scope>IDENTIFICATION</scope>
    <source>
        <strain evidence="6">USDA</strain>
    </source>
</reference>
<feature type="compositionally biased region" description="Basic and acidic residues" evidence="3">
    <location>
        <begin position="1094"/>
        <end position="1126"/>
    </location>
</feature>
<evidence type="ECO:0000256" key="3">
    <source>
        <dbReference type="SAM" id="MobiDB-lite"/>
    </source>
</evidence>
<dbReference type="Gene3D" id="1.25.40.90">
    <property type="match status" value="1"/>
</dbReference>
<feature type="compositionally biased region" description="Basic and acidic residues" evidence="3">
    <location>
        <begin position="1145"/>
        <end position="1167"/>
    </location>
</feature>
<feature type="compositionally biased region" description="Polar residues" evidence="3">
    <location>
        <begin position="162"/>
        <end position="177"/>
    </location>
</feature>
<feature type="compositionally biased region" description="Acidic residues" evidence="3">
    <location>
        <begin position="1133"/>
        <end position="1144"/>
    </location>
</feature>
<feature type="domain" description="RRM" evidence="4">
    <location>
        <begin position="475"/>
        <end position="547"/>
    </location>
</feature>
<feature type="compositionally biased region" description="Gly residues" evidence="3">
    <location>
        <begin position="980"/>
        <end position="992"/>
    </location>
</feature>
<dbReference type="SMART" id="SM00360">
    <property type="entry name" value="RRM"/>
    <property type="match status" value="1"/>
</dbReference>
<feature type="compositionally biased region" description="Pro residues" evidence="3">
    <location>
        <begin position="712"/>
        <end position="727"/>
    </location>
</feature>
<evidence type="ECO:0000259" key="4">
    <source>
        <dbReference type="PROSITE" id="PS50102"/>
    </source>
</evidence>
<evidence type="ECO:0000256" key="2">
    <source>
        <dbReference type="PROSITE-ProRule" id="PRU00176"/>
    </source>
</evidence>
<dbReference type="InterPro" id="IPR051485">
    <property type="entry name" value="SR-CTD_assoc_factor"/>
</dbReference>
<dbReference type="SMART" id="SM00582">
    <property type="entry name" value="RPR"/>
    <property type="match status" value="1"/>
</dbReference>
<feature type="compositionally biased region" description="Low complexity" evidence="3">
    <location>
        <begin position="231"/>
        <end position="243"/>
    </location>
</feature>
<feature type="compositionally biased region" description="Basic residues" evidence="3">
    <location>
        <begin position="415"/>
        <end position="437"/>
    </location>
</feature>
<dbReference type="GO" id="GO:0005634">
    <property type="term" value="C:nucleus"/>
    <property type="evidence" value="ECO:0007669"/>
    <property type="project" value="TreeGrafter"/>
</dbReference>
<feature type="compositionally biased region" description="Gly residues" evidence="3">
    <location>
        <begin position="896"/>
        <end position="911"/>
    </location>
</feature>
<dbReference type="EnsemblMetazoa" id="SCAU013507-RA">
    <property type="protein sequence ID" value="SCAU013507-PA"/>
    <property type="gene ID" value="SCAU013507"/>
</dbReference>
<proteinExistence type="predicted"/>
<keyword evidence="7" id="KW-1185">Reference proteome</keyword>
<protein>
    <recommendedName>
        <fullName evidence="8">Splicing factor, arginine/serine-rich 15</fullName>
    </recommendedName>
</protein>
<feature type="compositionally biased region" description="Polar residues" evidence="3">
    <location>
        <begin position="915"/>
        <end position="927"/>
    </location>
</feature>
<dbReference type="FunFam" id="1.25.40.90:FF:000004">
    <property type="entry name" value="splicing factor, arginine/serine-rich 15"/>
    <property type="match status" value="1"/>
</dbReference>
<evidence type="ECO:0000259" key="5">
    <source>
        <dbReference type="PROSITE" id="PS51391"/>
    </source>
</evidence>
<dbReference type="STRING" id="35570.A0A1I8Q3E5"/>
<evidence type="ECO:0000313" key="6">
    <source>
        <dbReference type="EnsemblMetazoa" id="SCAU013507-PA"/>
    </source>
</evidence>
<feature type="compositionally biased region" description="Basic and acidic residues" evidence="3">
    <location>
        <begin position="1064"/>
        <end position="1076"/>
    </location>
</feature>
<feature type="compositionally biased region" description="Basic residues" evidence="3">
    <location>
        <begin position="396"/>
        <end position="407"/>
    </location>
</feature>
<feature type="compositionally biased region" description="Low complexity" evidence="3">
    <location>
        <begin position="1294"/>
        <end position="1311"/>
    </location>
</feature>
<dbReference type="PANTHER" id="PTHR23140:SF4">
    <property type="entry name" value="PROTEIN CBR-NRD-1"/>
    <property type="match status" value="1"/>
</dbReference>
<feature type="compositionally biased region" description="Gly residues" evidence="3">
    <location>
        <begin position="823"/>
        <end position="880"/>
    </location>
</feature>